<dbReference type="AlphaFoldDB" id="A0A841BYE8"/>
<keyword evidence="5 9" id="KW-0067">ATP-binding</keyword>
<feature type="binding site" evidence="9">
    <location>
        <begin position="359"/>
        <end position="360"/>
    </location>
    <ligand>
        <name>ATP</name>
        <dbReference type="ChEBI" id="CHEBI:30616"/>
    </ligand>
</feature>
<dbReference type="InterPro" id="IPR033738">
    <property type="entry name" value="AsnB_N"/>
</dbReference>
<dbReference type="PANTHER" id="PTHR43284:SF1">
    <property type="entry name" value="ASPARAGINE SYNTHETASE"/>
    <property type="match status" value="1"/>
</dbReference>
<name>A0A841BYE8_9ACTN</name>
<dbReference type="CDD" id="cd00712">
    <property type="entry name" value="AsnB"/>
    <property type="match status" value="1"/>
</dbReference>
<sequence>MIGAMTDTLQLRGPDDSGTWHAPHVALGHTRLAIIDLATGSQPMVFTGKHGKPVALVFSGEIYNYRELRDELRRRGRAFRTTSDTEVLWHAYDEWGAGCVEHLNGMFAFAVWDGHAQELLLVRDRLGIKPLFYFRTPHGVVFGSELKAVLAHPEVPAEVDEQGLNELFAMAPMTTPGTAVFKDMIEVRPGWLVRVNRSGVREHRYWQLESRPHTDDLPATVAYIRELFDDIIARQSVADRPVAALLSGGVDSSATAAALAKVFAASGEPLPTFSIDYKLEDGVRYSSSSLHLDSDAPFAEMVAKHIGSDHTAWQVSTDDLVGAQQESRRAMDLPSLPHVNVSLLLLFRRIAEYGPVAISGEVADEIFRGYRWHRDPDHYAHAGFPWASTYPPAMGLLARGVRRQLDPERYLRDRYLAALDDVPHLAGETGDDRRRREVTHLTITHYLRFLLARKDRASMAAGVEARVPFGDHRLVEYAWNIPNEILTAGGMEKGVLRMAIGDLLPREVAWRPKSGYPVAQTRRYQKVLWGRLRDVLAEPDAPLLTLVDHDRVHALLDGSAGDLSTWDSFLHVSYLLDVNDWLTEYNVRIR</sequence>
<feature type="binding site" evidence="9">
    <location>
        <position position="275"/>
    </location>
    <ligand>
        <name>ATP</name>
        <dbReference type="ChEBI" id="CHEBI:30616"/>
    </ligand>
</feature>
<comment type="caution">
    <text evidence="12">The sequence shown here is derived from an EMBL/GenBank/DDBJ whole genome shotgun (WGS) entry which is preliminary data.</text>
</comment>
<dbReference type="InterPro" id="IPR014729">
    <property type="entry name" value="Rossmann-like_a/b/a_fold"/>
</dbReference>
<evidence type="ECO:0000256" key="2">
    <source>
        <dbReference type="ARBA" id="ARBA00005752"/>
    </source>
</evidence>
<evidence type="ECO:0000256" key="10">
    <source>
        <dbReference type="PIRSR" id="PIRSR001589-3"/>
    </source>
</evidence>
<dbReference type="Proteomes" id="UP000587527">
    <property type="component" value="Unassembled WGS sequence"/>
</dbReference>
<keyword evidence="6" id="KW-0028">Amino-acid biosynthesis</keyword>
<dbReference type="GO" id="GO:0005829">
    <property type="term" value="C:cytosol"/>
    <property type="evidence" value="ECO:0007669"/>
    <property type="project" value="TreeGrafter"/>
</dbReference>
<organism evidence="12 13">
    <name type="scientific">Allocatelliglobosispora scoriae</name>
    <dbReference type="NCBI Taxonomy" id="643052"/>
    <lineage>
        <taxon>Bacteria</taxon>
        <taxon>Bacillati</taxon>
        <taxon>Actinomycetota</taxon>
        <taxon>Actinomycetes</taxon>
        <taxon>Micromonosporales</taxon>
        <taxon>Micromonosporaceae</taxon>
        <taxon>Allocatelliglobosispora</taxon>
    </lineage>
</organism>
<comment type="catalytic activity">
    <reaction evidence="8">
        <text>L-aspartate + L-glutamine + ATP + H2O = L-asparagine + L-glutamate + AMP + diphosphate + H(+)</text>
        <dbReference type="Rhea" id="RHEA:12228"/>
        <dbReference type="ChEBI" id="CHEBI:15377"/>
        <dbReference type="ChEBI" id="CHEBI:15378"/>
        <dbReference type="ChEBI" id="CHEBI:29985"/>
        <dbReference type="ChEBI" id="CHEBI:29991"/>
        <dbReference type="ChEBI" id="CHEBI:30616"/>
        <dbReference type="ChEBI" id="CHEBI:33019"/>
        <dbReference type="ChEBI" id="CHEBI:58048"/>
        <dbReference type="ChEBI" id="CHEBI:58359"/>
        <dbReference type="ChEBI" id="CHEBI:456215"/>
        <dbReference type="EC" id="6.3.5.4"/>
    </reaction>
</comment>
<dbReference type="SUPFAM" id="SSF52402">
    <property type="entry name" value="Adenine nucleotide alpha hydrolases-like"/>
    <property type="match status" value="1"/>
</dbReference>
<evidence type="ECO:0000256" key="5">
    <source>
        <dbReference type="ARBA" id="ARBA00022840"/>
    </source>
</evidence>
<evidence type="ECO:0000256" key="3">
    <source>
        <dbReference type="ARBA" id="ARBA00012737"/>
    </source>
</evidence>
<feature type="domain" description="Glutamine amidotransferase type-2" evidence="11">
    <location>
        <begin position="1"/>
        <end position="198"/>
    </location>
</feature>
<evidence type="ECO:0000313" key="12">
    <source>
        <dbReference type="EMBL" id="MBB5872695.1"/>
    </source>
</evidence>
<dbReference type="EC" id="6.3.5.4" evidence="3"/>
<dbReference type="Gene3D" id="3.60.20.10">
    <property type="entry name" value="Glutamine Phosphoribosylpyrophosphate, subunit 1, domain 1"/>
    <property type="match status" value="1"/>
</dbReference>
<dbReference type="GO" id="GO:0006529">
    <property type="term" value="P:asparagine biosynthetic process"/>
    <property type="evidence" value="ECO:0007669"/>
    <property type="project" value="UniProtKB-KW"/>
</dbReference>
<dbReference type="InterPro" id="IPR029055">
    <property type="entry name" value="Ntn_hydrolases_N"/>
</dbReference>
<evidence type="ECO:0000256" key="9">
    <source>
        <dbReference type="PIRSR" id="PIRSR001589-2"/>
    </source>
</evidence>
<dbReference type="SUPFAM" id="SSF56235">
    <property type="entry name" value="N-terminal nucleophile aminohydrolases (Ntn hydrolases)"/>
    <property type="match status" value="1"/>
</dbReference>
<dbReference type="InterPro" id="IPR006426">
    <property type="entry name" value="Asn_synth_AEB"/>
</dbReference>
<keyword evidence="6" id="KW-0061">Asparagine biosynthesis</keyword>
<accession>A0A841BYE8</accession>
<evidence type="ECO:0000256" key="8">
    <source>
        <dbReference type="ARBA" id="ARBA00048741"/>
    </source>
</evidence>
<dbReference type="Gene3D" id="3.40.50.620">
    <property type="entry name" value="HUPs"/>
    <property type="match status" value="1"/>
</dbReference>
<dbReference type="GO" id="GO:0005524">
    <property type="term" value="F:ATP binding"/>
    <property type="evidence" value="ECO:0007669"/>
    <property type="project" value="UniProtKB-KW"/>
</dbReference>
<feature type="binding site" evidence="9">
    <location>
        <position position="84"/>
    </location>
    <ligand>
        <name>L-glutamine</name>
        <dbReference type="ChEBI" id="CHEBI:58359"/>
    </ligand>
</feature>
<keyword evidence="13" id="KW-1185">Reference proteome</keyword>
<dbReference type="Pfam" id="PF13537">
    <property type="entry name" value="GATase_7"/>
    <property type="match status" value="1"/>
</dbReference>
<dbReference type="EMBL" id="JACHMN010000003">
    <property type="protein sequence ID" value="MBB5872695.1"/>
    <property type="molecule type" value="Genomic_DNA"/>
</dbReference>
<evidence type="ECO:0000313" key="13">
    <source>
        <dbReference type="Proteomes" id="UP000587527"/>
    </source>
</evidence>
<dbReference type="PROSITE" id="PS51278">
    <property type="entry name" value="GATASE_TYPE_2"/>
    <property type="match status" value="1"/>
</dbReference>
<dbReference type="CDD" id="cd01991">
    <property type="entry name" value="Asn_synthase_B_C"/>
    <property type="match status" value="1"/>
</dbReference>
<reference evidence="12 13" key="1">
    <citation type="submission" date="2020-08" db="EMBL/GenBank/DDBJ databases">
        <title>Sequencing the genomes of 1000 actinobacteria strains.</title>
        <authorList>
            <person name="Klenk H.-P."/>
        </authorList>
    </citation>
    <scope>NUCLEOTIDE SEQUENCE [LARGE SCALE GENOMIC DNA]</scope>
    <source>
        <strain evidence="12 13">DSM 45362</strain>
    </source>
</reference>
<protein>
    <recommendedName>
        <fullName evidence="3">asparagine synthase (glutamine-hydrolyzing)</fullName>
        <ecNumber evidence="3">6.3.5.4</ecNumber>
    </recommendedName>
</protein>
<dbReference type="NCBIfam" id="TIGR01536">
    <property type="entry name" value="asn_synth_AEB"/>
    <property type="match status" value="1"/>
</dbReference>
<evidence type="ECO:0000256" key="7">
    <source>
        <dbReference type="ARBA" id="ARBA00022962"/>
    </source>
</evidence>
<keyword evidence="4 9" id="KW-0547">Nucleotide-binding</keyword>
<evidence type="ECO:0000259" key="11">
    <source>
        <dbReference type="PROSITE" id="PS51278"/>
    </source>
</evidence>
<evidence type="ECO:0000256" key="6">
    <source>
        <dbReference type="ARBA" id="ARBA00022888"/>
    </source>
</evidence>
<dbReference type="PIRSF" id="PIRSF001589">
    <property type="entry name" value="Asn_synthetase_glu-h"/>
    <property type="match status" value="1"/>
</dbReference>
<proteinExistence type="inferred from homology"/>
<evidence type="ECO:0000256" key="4">
    <source>
        <dbReference type="ARBA" id="ARBA00022741"/>
    </source>
</evidence>
<comment type="pathway">
    <text evidence="1">Amino-acid biosynthesis; L-asparagine biosynthesis; L-asparagine from L-aspartate (L-Gln route): step 1/1.</text>
</comment>
<feature type="binding site" evidence="9">
    <location>
        <position position="245"/>
    </location>
    <ligand>
        <name>ATP</name>
        <dbReference type="ChEBI" id="CHEBI:30616"/>
    </ligand>
</feature>
<keyword evidence="12" id="KW-0436">Ligase</keyword>
<dbReference type="InterPro" id="IPR017932">
    <property type="entry name" value="GATase_2_dom"/>
</dbReference>
<dbReference type="PANTHER" id="PTHR43284">
    <property type="entry name" value="ASPARAGINE SYNTHETASE (GLUTAMINE-HYDROLYZING)"/>
    <property type="match status" value="1"/>
</dbReference>
<dbReference type="Pfam" id="PF00733">
    <property type="entry name" value="Asn_synthase"/>
    <property type="match status" value="1"/>
</dbReference>
<comment type="similarity">
    <text evidence="2">Belongs to the asparagine synthetase family.</text>
</comment>
<evidence type="ECO:0000256" key="1">
    <source>
        <dbReference type="ARBA" id="ARBA00005187"/>
    </source>
</evidence>
<feature type="site" description="Important for beta-aspartyl-AMP intermediate formation" evidence="10">
    <location>
        <position position="361"/>
    </location>
</feature>
<dbReference type="InterPro" id="IPR001962">
    <property type="entry name" value="Asn_synthase"/>
</dbReference>
<dbReference type="GO" id="GO:0004066">
    <property type="term" value="F:asparagine synthase (glutamine-hydrolyzing) activity"/>
    <property type="evidence" value="ECO:0007669"/>
    <property type="project" value="UniProtKB-EC"/>
</dbReference>
<keyword evidence="7" id="KW-0315">Glutamine amidotransferase</keyword>
<dbReference type="InterPro" id="IPR051786">
    <property type="entry name" value="ASN_synthetase/amidase"/>
</dbReference>
<gene>
    <name evidence="12" type="ORF">F4553_006129</name>
</gene>